<evidence type="ECO:0000313" key="1">
    <source>
        <dbReference type="EMBL" id="AQS60565.1"/>
    </source>
</evidence>
<dbReference type="AlphaFoldDB" id="A0A1S6J0M0"/>
<dbReference type="EMBL" id="CP019698">
    <property type="protein sequence ID" value="AQS60565.1"/>
    <property type="molecule type" value="Genomic_DNA"/>
</dbReference>
<protein>
    <recommendedName>
        <fullName evidence="3">DUF2250 domain-containing protein</fullName>
    </recommendedName>
</protein>
<evidence type="ECO:0000313" key="2">
    <source>
        <dbReference type="Proteomes" id="UP000189464"/>
    </source>
</evidence>
<dbReference type="InterPro" id="IPR036388">
    <property type="entry name" value="WH-like_DNA-bd_sf"/>
</dbReference>
<proteinExistence type="predicted"/>
<dbReference type="InterPro" id="IPR036390">
    <property type="entry name" value="WH_DNA-bd_sf"/>
</dbReference>
<dbReference type="Pfam" id="PF10007">
    <property type="entry name" value="DUF2250"/>
    <property type="match status" value="1"/>
</dbReference>
<dbReference type="InterPro" id="IPR019254">
    <property type="entry name" value="DUF2250"/>
</dbReference>
<keyword evidence="2" id="KW-1185">Reference proteome</keyword>
<reference evidence="1 2" key="1">
    <citation type="journal article" date="2016" name="Int. J. Syst. Evol. Microbiol.">
        <title>Desulfotomaculum ferrireducens sp. nov., a moderately thermophilic sulfate-reducing and dissimilatory Fe(III)-reducing bacterium isolated from compost.</title>
        <authorList>
            <person name="Yang G."/>
            <person name="Guo J."/>
            <person name="Zhuang L."/>
            <person name="Yuan Y."/>
            <person name="Zhou S."/>
        </authorList>
    </citation>
    <scope>NUCLEOTIDE SEQUENCE [LARGE SCALE GENOMIC DNA]</scope>
    <source>
        <strain evidence="1 2">GSS09</strain>
    </source>
</reference>
<gene>
    <name evidence="1" type="ORF">B0537_09095</name>
</gene>
<dbReference type="Gene3D" id="1.10.10.10">
    <property type="entry name" value="Winged helix-like DNA-binding domain superfamily/Winged helix DNA-binding domain"/>
    <property type="match status" value="1"/>
</dbReference>
<dbReference type="Proteomes" id="UP000189464">
    <property type="component" value="Chromosome"/>
</dbReference>
<dbReference type="KEGG" id="dfg:B0537_09095"/>
<accession>A0A1S6J0M0</accession>
<evidence type="ECO:0008006" key="3">
    <source>
        <dbReference type="Google" id="ProtNLM"/>
    </source>
</evidence>
<dbReference type="SUPFAM" id="SSF46785">
    <property type="entry name" value="Winged helix' DNA-binding domain"/>
    <property type="match status" value="1"/>
</dbReference>
<name>A0A1S6J0M0_9FIRM</name>
<sequence>MDIEIEDDKDIEILQFIDYAGPEYAWRLGINVGLDVEESRKRLEKLLAKGLLERVPGNMLEGYHRQKDWVKHMNHTYYRITREGRHYLRKLRTGLEDLSQGEGRGI</sequence>
<organism evidence="1 2">
    <name type="scientific">Desulforamulus ferrireducens</name>
    <dbReference type="NCBI Taxonomy" id="1833852"/>
    <lineage>
        <taxon>Bacteria</taxon>
        <taxon>Bacillati</taxon>
        <taxon>Bacillota</taxon>
        <taxon>Clostridia</taxon>
        <taxon>Eubacteriales</taxon>
        <taxon>Peptococcaceae</taxon>
        <taxon>Desulforamulus</taxon>
    </lineage>
</organism>